<dbReference type="SUPFAM" id="SSF51735">
    <property type="entry name" value="NAD(P)-binding Rossmann-fold domains"/>
    <property type="match status" value="1"/>
</dbReference>
<accession>A0A835LCN5</accession>
<dbReference type="GO" id="GO:0030267">
    <property type="term" value="F:glyoxylate reductase (NADPH) activity"/>
    <property type="evidence" value="ECO:0007669"/>
    <property type="project" value="TreeGrafter"/>
</dbReference>
<dbReference type="PANTHER" id="PTHR10996">
    <property type="entry name" value="2-HYDROXYACID DEHYDROGENASE-RELATED"/>
    <property type="match status" value="1"/>
</dbReference>
<evidence type="ECO:0000259" key="5">
    <source>
        <dbReference type="Pfam" id="PF02826"/>
    </source>
</evidence>
<organism evidence="6 7">
    <name type="scientific">Spodoptera exigua</name>
    <name type="common">Beet armyworm</name>
    <name type="synonym">Noctua fulgens</name>
    <dbReference type="NCBI Taxonomy" id="7107"/>
    <lineage>
        <taxon>Eukaryota</taxon>
        <taxon>Metazoa</taxon>
        <taxon>Ecdysozoa</taxon>
        <taxon>Arthropoda</taxon>
        <taxon>Hexapoda</taxon>
        <taxon>Insecta</taxon>
        <taxon>Pterygota</taxon>
        <taxon>Neoptera</taxon>
        <taxon>Endopterygota</taxon>
        <taxon>Lepidoptera</taxon>
        <taxon>Glossata</taxon>
        <taxon>Ditrysia</taxon>
        <taxon>Noctuoidea</taxon>
        <taxon>Noctuidae</taxon>
        <taxon>Amphipyrinae</taxon>
        <taxon>Spodoptera</taxon>
    </lineage>
</organism>
<proteinExistence type="inferred from homology"/>
<dbReference type="SUPFAM" id="SSF52283">
    <property type="entry name" value="Formate/glycerate dehydrogenase catalytic domain-like"/>
    <property type="match status" value="1"/>
</dbReference>
<evidence type="ECO:0000256" key="3">
    <source>
        <dbReference type="RuleBase" id="RU003719"/>
    </source>
</evidence>
<dbReference type="Pfam" id="PF00389">
    <property type="entry name" value="2-Hacid_dh"/>
    <property type="match status" value="1"/>
</dbReference>
<evidence type="ECO:0000256" key="1">
    <source>
        <dbReference type="ARBA" id="ARBA00023002"/>
    </source>
</evidence>
<evidence type="ECO:0000313" key="6">
    <source>
        <dbReference type="EMBL" id="KAF9419458.1"/>
    </source>
</evidence>
<dbReference type="FunFam" id="3.40.50.720:FF:000026">
    <property type="entry name" value="Glyoxylate/hydroxypyruvate reductase B"/>
    <property type="match status" value="1"/>
</dbReference>
<sequence length="353" mass="38433">MIYKRLVLSAPSLVRGVVTARKMSSGRYQVFVTRNDMPQGGIDLLKKECDVKMSTHPSTMPREDLLKAVAGVNGIFCSLTDKIDKEVLDAAGPGLKVIGTISVGHDHIDVAECKKRGVRIGYTPDVLTDATAELTVKNLELRWRSFYRHHAASPEAQHEARCGGWKSWAPTWMTGPGLAGSTVGIAGFGRIGQAVARRVKAFNTKKILYFNRSERPEAQEIGAIKVSFDELLTQSDFIICCAALVPETKEMFNKAAFEKMKKTAIFVNTSRGGTVDQDALIEALQNNTIRAAGLDVTTPEPLPLDNPLLKLTNCVVLPHIGSAAIETRNTMSELTANNILTALKGEPMPAELC</sequence>
<dbReference type="InterPro" id="IPR050223">
    <property type="entry name" value="D-isomer_2-hydroxyacid_DH"/>
</dbReference>
<reference evidence="6" key="1">
    <citation type="submission" date="2020-08" db="EMBL/GenBank/DDBJ databases">
        <title>Spodoptera exigua strain:BAW_Kor-Di-RS1 Genome sequencing and assembly.</title>
        <authorList>
            <person name="Kim J."/>
            <person name="Nam H.Y."/>
            <person name="Kwon M."/>
            <person name="Choi J.H."/>
            <person name="Cho S.R."/>
            <person name="Kim G.-H."/>
        </authorList>
    </citation>
    <scope>NUCLEOTIDE SEQUENCE</scope>
    <source>
        <strain evidence="6">BAW_Kor-Di-RS1</strain>
        <tissue evidence="6">Whole-body</tissue>
    </source>
</reference>
<comment type="caution">
    <text evidence="6">The sequence shown here is derived from an EMBL/GenBank/DDBJ whole genome shotgun (WGS) entry which is preliminary data.</text>
</comment>
<evidence type="ECO:0000313" key="7">
    <source>
        <dbReference type="Proteomes" id="UP000648187"/>
    </source>
</evidence>
<dbReference type="InterPro" id="IPR006139">
    <property type="entry name" value="D-isomer_2_OHA_DH_cat_dom"/>
</dbReference>
<dbReference type="CDD" id="cd05301">
    <property type="entry name" value="GDH"/>
    <property type="match status" value="1"/>
</dbReference>
<feature type="domain" description="D-isomer specific 2-hydroxyacid dehydrogenase catalytic" evidence="4">
    <location>
        <begin position="36"/>
        <end position="350"/>
    </location>
</feature>
<name>A0A835LCN5_SPOEX</name>
<dbReference type="GO" id="GO:0005829">
    <property type="term" value="C:cytosol"/>
    <property type="evidence" value="ECO:0007669"/>
    <property type="project" value="TreeGrafter"/>
</dbReference>
<gene>
    <name evidence="6" type="ORF">HW555_003958</name>
</gene>
<keyword evidence="7" id="KW-1185">Reference proteome</keyword>
<dbReference type="GO" id="GO:0051287">
    <property type="term" value="F:NAD binding"/>
    <property type="evidence" value="ECO:0007669"/>
    <property type="project" value="InterPro"/>
</dbReference>
<dbReference type="Gene3D" id="3.40.50.720">
    <property type="entry name" value="NAD(P)-binding Rossmann-like Domain"/>
    <property type="match status" value="2"/>
</dbReference>
<dbReference type="InterPro" id="IPR006140">
    <property type="entry name" value="D-isomer_DH_NAD-bd"/>
</dbReference>
<dbReference type="AlphaFoldDB" id="A0A835LCN5"/>
<protein>
    <recommendedName>
        <fullName evidence="2">Glyoxylate reductase/hydroxypyruvate reductase</fullName>
    </recommendedName>
</protein>
<evidence type="ECO:0000259" key="4">
    <source>
        <dbReference type="Pfam" id="PF00389"/>
    </source>
</evidence>
<dbReference type="Pfam" id="PF02826">
    <property type="entry name" value="2-Hacid_dh_C"/>
    <property type="match status" value="1"/>
</dbReference>
<keyword evidence="1 3" id="KW-0560">Oxidoreductase</keyword>
<dbReference type="Proteomes" id="UP000648187">
    <property type="component" value="Unassembled WGS sequence"/>
</dbReference>
<dbReference type="GO" id="GO:0008465">
    <property type="term" value="F:hydroxypyruvate reductase (NADH) activity"/>
    <property type="evidence" value="ECO:0007669"/>
    <property type="project" value="TreeGrafter"/>
</dbReference>
<dbReference type="EMBL" id="JACKWZ010000042">
    <property type="protein sequence ID" value="KAF9419458.1"/>
    <property type="molecule type" value="Genomic_DNA"/>
</dbReference>
<evidence type="ECO:0000256" key="2">
    <source>
        <dbReference type="ARBA" id="ARBA00073306"/>
    </source>
</evidence>
<feature type="domain" description="D-isomer specific 2-hydroxyacid dehydrogenase NAD-binding" evidence="5">
    <location>
        <begin position="154"/>
        <end position="321"/>
    </location>
</feature>
<dbReference type="PANTHER" id="PTHR10996:SF277">
    <property type="entry name" value="GLYOXYLATE REDUCTASE_HYDROXYPYRUVATE REDUCTASE"/>
    <property type="match status" value="1"/>
</dbReference>
<dbReference type="InterPro" id="IPR036291">
    <property type="entry name" value="NAD(P)-bd_dom_sf"/>
</dbReference>
<comment type="similarity">
    <text evidence="3">Belongs to the D-isomer specific 2-hydroxyacid dehydrogenase family.</text>
</comment>